<evidence type="ECO:0000313" key="5">
    <source>
        <dbReference type="Proteomes" id="UP000468990"/>
    </source>
</evidence>
<name>A0A521AH28_9FLAO</name>
<dbReference type="EMBL" id="WKKG01000010">
    <property type="protein sequence ID" value="MRX69952.1"/>
    <property type="molecule type" value="Genomic_DNA"/>
</dbReference>
<evidence type="ECO:0000313" key="2">
    <source>
        <dbReference type="EMBL" id="MRX69952.1"/>
    </source>
</evidence>
<dbReference type="InterPro" id="IPR012338">
    <property type="entry name" value="Beta-lactam/transpept-like"/>
</dbReference>
<evidence type="ECO:0000259" key="1">
    <source>
        <dbReference type="Pfam" id="PF13354"/>
    </source>
</evidence>
<dbReference type="OrthoDB" id="1884322at2"/>
<evidence type="ECO:0000313" key="4">
    <source>
        <dbReference type="Proteomes" id="UP000317289"/>
    </source>
</evidence>
<dbReference type="Pfam" id="PF13354">
    <property type="entry name" value="Beta-lactamase2"/>
    <property type="match status" value="1"/>
</dbReference>
<evidence type="ECO:0000313" key="3">
    <source>
        <dbReference type="EMBL" id="SMO34102.1"/>
    </source>
</evidence>
<organism evidence="3 4">
    <name type="scientific">Flavobacterium resistens</name>
    <dbReference type="NCBI Taxonomy" id="443612"/>
    <lineage>
        <taxon>Bacteria</taxon>
        <taxon>Pseudomonadati</taxon>
        <taxon>Bacteroidota</taxon>
        <taxon>Flavobacteriia</taxon>
        <taxon>Flavobacteriales</taxon>
        <taxon>Flavobacteriaceae</taxon>
        <taxon>Flavobacterium</taxon>
    </lineage>
</organism>
<dbReference type="AlphaFoldDB" id="A0A521AH28"/>
<accession>A0A521AH28</accession>
<feature type="domain" description="Beta-lactamase class A catalytic" evidence="1">
    <location>
        <begin position="72"/>
        <end position="333"/>
    </location>
</feature>
<dbReference type="Gene3D" id="3.40.710.10">
    <property type="entry name" value="DD-peptidase/beta-lactamase superfamily"/>
    <property type="match status" value="1"/>
</dbReference>
<keyword evidence="5" id="KW-1185">Reference proteome</keyword>
<reference evidence="2 5" key="2">
    <citation type="submission" date="2019-11" db="EMBL/GenBank/DDBJ databases">
        <title>Flavobacterium resistens genome.</title>
        <authorList>
            <person name="Wilson V.M."/>
            <person name="Newman J.D."/>
        </authorList>
    </citation>
    <scope>NUCLEOTIDE SEQUENCE [LARGE SCALE GENOMIC DNA]</scope>
    <source>
        <strain evidence="2 5">DSM 19382</strain>
    </source>
</reference>
<dbReference type="Proteomes" id="UP000468990">
    <property type="component" value="Unassembled WGS sequence"/>
</dbReference>
<dbReference type="GO" id="GO:0008800">
    <property type="term" value="F:beta-lactamase activity"/>
    <property type="evidence" value="ECO:0007669"/>
    <property type="project" value="InterPro"/>
</dbReference>
<dbReference type="EMBL" id="FXTA01000001">
    <property type="protein sequence ID" value="SMO34102.1"/>
    <property type="molecule type" value="Genomic_DNA"/>
</dbReference>
<dbReference type="Proteomes" id="UP000317289">
    <property type="component" value="Unassembled WGS sequence"/>
</dbReference>
<dbReference type="InterPro" id="IPR045155">
    <property type="entry name" value="Beta-lactam_cat"/>
</dbReference>
<gene>
    <name evidence="2" type="ORF">GJU42_18420</name>
    <name evidence="3" type="ORF">SAMN06265349_101120</name>
</gene>
<dbReference type="RefSeq" id="WP_142448785.1">
    <property type="nucleotide sequence ID" value="NZ_FXTA01000001.1"/>
</dbReference>
<sequence length="374" mass="42968">MSLIKKAILYFAILLLYNCSSKKNVLEKVLATDNEKIKEVIKNSKQYELQIIYTQIVRDKGKITFKDYTYNLDASNYYYPASTIKFPIAILALEKLNTIENTSVNSIYTIEGSSEKLKFADEITKVFAVSDNVASSNLFEFTGFDYINQKMKEKGLEPFRISHRLSGSEPSNPLVKSVTLYKDNGSIEVFPSKLNEKSATLELNNLIKGTGFIKGDQLVNEPFDFSKKNYYPLETLHNTLKRIVFPEAFNESERFKITDKEREFILFSMQNLPRNAGYNPKEYYDSYCKFFMFGDTKNQIPDNIKIYNKIGQAYGTMTETAYIIDTENKVEFMLSATILVNKDGIFNDGVYEYNSVSLPFFAALGRELYAKSKM</sequence>
<protein>
    <submittedName>
        <fullName evidence="3">Beta-lactamase enzyme family protein</fullName>
    </submittedName>
</protein>
<reference evidence="3 4" key="1">
    <citation type="submission" date="2017-05" db="EMBL/GenBank/DDBJ databases">
        <authorList>
            <person name="Varghese N."/>
            <person name="Submissions S."/>
        </authorList>
    </citation>
    <scope>NUCLEOTIDE SEQUENCE [LARGE SCALE GENOMIC DNA]</scope>
    <source>
        <strain evidence="3 4">DSM 19382</strain>
    </source>
</reference>
<dbReference type="SUPFAM" id="SSF56601">
    <property type="entry name" value="beta-lactamase/transpeptidase-like"/>
    <property type="match status" value="1"/>
</dbReference>
<dbReference type="GO" id="GO:0030655">
    <property type="term" value="P:beta-lactam antibiotic catabolic process"/>
    <property type="evidence" value="ECO:0007669"/>
    <property type="project" value="InterPro"/>
</dbReference>
<proteinExistence type="predicted"/>